<dbReference type="EMBL" id="CAJVPQ010004111">
    <property type="protein sequence ID" value="CAG8644821.1"/>
    <property type="molecule type" value="Genomic_DNA"/>
</dbReference>
<accession>A0A9N9H118</accession>
<sequence length="154" mass="17558">MSQSKNFEEPLDSENKCESENFAGATEILSEKKYTTISLMYSILAVINQKLIPDDNSDEVLQEEGTLTALLDLRFKDLKFASESLCIRTYEQLKNTYLNMRNLTDKDQEVKFRAVSSNSLLARIFQDNINCADKVANYLALPNIHLDDYSNPDS</sequence>
<keyword evidence="2" id="KW-1185">Reference proteome</keyword>
<organism evidence="1 2">
    <name type="scientific">Funneliformis caledonium</name>
    <dbReference type="NCBI Taxonomy" id="1117310"/>
    <lineage>
        <taxon>Eukaryota</taxon>
        <taxon>Fungi</taxon>
        <taxon>Fungi incertae sedis</taxon>
        <taxon>Mucoromycota</taxon>
        <taxon>Glomeromycotina</taxon>
        <taxon>Glomeromycetes</taxon>
        <taxon>Glomerales</taxon>
        <taxon>Glomeraceae</taxon>
        <taxon>Funneliformis</taxon>
    </lineage>
</organism>
<dbReference type="Proteomes" id="UP000789570">
    <property type="component" value="Unassembled WGS sequence"/>
</dbReference>
<reference evidence="1" key="1">
    <citation type="submission" date="2021-06" db="EMBL/GenBank/DDBJ databases">
        <authorList>
            <person name="Kallberg Y."/>
            <person name="Tangrot J."/>
            <person name="Rosling A."/>
        </authorList>
    </citation>
    <scope>NUCLEOTIDE SEQUENCE</scope>
    <source>
        <strain evidence="1">UK204</strain>
    </source>
</reference>
<proteinExistence type="predicted"/>
<comment type="caution">
    <text evidence="1">The sequence shown here is derived from an EMBL/GenBank/DDBJ whole genome shotgun (WGS) entry which is preliminary data.</text>
</comment>
<evidence type="ECO:0000313" key="1">
    <source>
        <dbReference type="EMBL" id="CAG8644821.1"/>
    </source>
</evidence>
<dbReference type="AlphaFoldDB" id="A0A9N9H118"/>
<name>A0A9N9H118_9GLOM</name>
<protein>
    <submittedName>
        <fullName evidence="1">10012_t:CDS:1</fullName>
    </submittedName>
</protein>
<gene>
    <name evidence="1" type="ORF">FCALED_LOCUS10755</name>
</gene>
<evidence type="ECO:0000313" key="2">
    <source>
        <dbReference type="Proteomes" id="UP000789570"/>
    </source>
</evidence>